<dbReference type="Proteomes" id="UP000251314">
    <property type="component" value="Unassembled WGS sequence"/>
</dbReference>
<reference evidence="1" key="2">
    <citation type="submission" date="2018-10" db="EMBL/GenBank/DDBJ databases">
        <title>Effector identification in a new, highly contiguous assembly of the strawberry crown rot pathogen Phytophthora cactorum.</title>
        <authorList>
            <person name="Armitage A.D."/>
            <person name="Nellist C.F."/>
            <person name="Bates H."/>
            <person name="Vickerstaff R.J."/>
            <person name="Harrison R.J."/>
        </authorList>
    </citation>
    <scope>NUCLEOTIDE SEQUENCE</scope>
    <source>
        <strain evidence="1">15-7</strain>
        <strain evidence="2">4032</strain>
        <strain evidence="3">4040</strain>
        <strain evidence="4">P415</strain>
        <strain evidence="5">P421</strain>
    </source>
</reference>
<accession>A0A329ST17</accession>
<comment type="caution">
    <text evidence="6">The sequence shown here is derived from an EMBL/GenBank/DDBJ whole genome shotgun (WGS) entry which is preliminary data.</text>
</comment>
<name>A0A329ST17_9STRA</name>
<protein>
    <submittedName>
        <fullName evidence="6">Uncharacterized protein</fullName>
    </submittedName>
</protein>
<reference evidence="6 7" key="1">
    <citation type="submission" date="2018-01" db="EMBL/GenBank/DDBJ databases">
        <title>Draft genome of the strawberry crown rot pathogen Phytophthora cactorum.</title>
        <authorList>
            <person name="Armitage A.D."/>
            <person name="Lysoe E."/>
            <person name="Nellist C.F."/>
            <person name="Harrison R.J."/>
            <person name="Brurberg M.B."/>
        </authorList>
    </citation>
    <scope>NUCLEOTIDE SEQUENCE [LARGE SCALE GENOMIC DNA]</scope>
    <source>
        <strain evidence="6 7">10300</strain>
    </source>
</reference>
<dbReference type="EMBL" id="RCMG01000007">
    <property type="protein sequence ID" value="KAG2868835.1"/>
    <property type="molecule type" value="Genomic_DNA"/>
</dbReference>
<dbReference type="AlphaFoldDB" id="A0A329ST17"/>
<evidence type="ECO:0000313" key="1">
    <source>
        <dbReference type="EMBL" id="KAG2868835.1"/>
    </source>
</evidence>
<dbReference type="Proteomes" id="UP000697107">
    <property type="component" value="Unassembled WGS sequence"/>
</dbReference>
<proteinExistence type="predicted"/>
<dbReference type="EMBL" id="RCMV01000049">
    <property type="protein sequence ID" value="KAG3226810.1"/>
    <property type="molecule type" value="Genomic_DNA"/>
</dbReference>
<evidence type="ECO:0000313" key="2">
    <source>
        <dbReference type="EMBL" id="KAG2943092.1"/>
    </source>
</evidence>
<organism evidence="6 7">
    <name type="scientific">Phytophthora cactorum</name>
    <dbReference type="NCBI Taxonomy" id="29920"/>
    <lineage>
        <taxon>Eukaryota</taxon>
        <taxon>Sar</taxon>
        <taxon>Stramenopiles</taxon>
        <taxon>Oomycota</taxon>
        <taxon>Peronosporomycetes</taxon>
        <taxon>Peronosporales</taxon>
        <taxon>Peronosporaceae</taxon>
        <taxon>Phytophthora</taxon>
    </lineage>
</organism>
<dbReference type="VEuPathDB" id="FungiDB:PC110_g3890"/>
<dbReference type="Proteomes" id="UP000760860">
    <property type="component" value="Unassembled WGS sequence"/>
</dbReference>
<dbReference type="EMBL" id="RCMK01000014">
    <property type="protein sequence ID" value="KAG2954392.1"/>
    <property type="molecule type" value="Genomic_DNA"/>
</dbReference>
<dbReference type="Proteomes" id="UP000735874">
    <property type="component" value="Unassembled WGS sequence"/>
</dbReference>
<dbReference type="Proteomes" id="UP000736787">
    <property type="component" value="Unassembled WGS sequence"/>
</dbReference>
<dbReference type="EMBL" id="RCMI01000012">
    <property type="protein sequence ID" value="KAG2943092.1"/>
    <property type="molecule type" value="Genomic_DNA"/>
</dbReference>
<evidence type="ECO:0000313" key="6">
    <source>
        <dbReference type="EMBL" id="RAW39900.1"/>
    </source>
</evidence>
<dbReference type="EMBL" id="RCML01000066">
    <property type="protein sequence ID" value="KAG2993938.1"/>
    <property type="molecule type" value="Genomic_DNA"/>
</dbReference>
<evidence type="ECO:0000313" key="3">
    <source>
        <dbReference type="EMBL" id="KAG2954392.1"/>
    </source>
</evidence>
<evidence type="ECO:0000313" key="7">
    <source>
        <dbReference type="Proteomes" id="UP000251314"/>
    </source>
</evidence>
<dbReference type="Proteomes" id="UP000774804">
    <property type="component" value="Unassembled WGS sequence"/>
</dbReference>
<sequence length="35" mass="4039">MINEDDDGNMLLVLCDAYMQHNEKRAKPAETSTKR</sequence>
<evidence type="ECO:0000313" key="4">
    <source>
        <dbReference type="EMBL" id="KAG2993938.1"/>
    </source>
</evidence>
<dbReference type="EMBL" id="MJFZ01000057">
    <property type="protein sequence ID" value="RAW39900.1"/>
    <property type="molecule type" value="Genomic_DNA"/>
</dbReference>
<evidence type="ECO:0000313" key="5">
    <source>
        <dbReference type="EMBL" id="KAG3226810.1"/>
    </source>
</evidence>
<keyword evidence="7" id="KW-1185">Reference proteome</keyword>
<gene>
    <name evidence="6" type="ORF">PC110_g3890</name>
    <name evidence="1" type="ORF">PC113_g740</name>
    <name evidence="2" type="ORF">PC115_g1057</name>
    <name evidence="3" type="ORF">PC117_g1279</name>
    <name evidence="4" type="ORF">PC118_g3771</name>
    <name evidence="5" type="ORF">PC129_g2644</name>
</gene>